<proteinExistence type="predicted"/>
<comment type="caution">
    <text evidence="2">The sequence shown here is derived from an EMBL/GenBank/DDBJ whole genome shotgun (WGS) entry which is preliminary data.</text>
</comment>
<dbReference type="OrthoDB" id="4357160at2759"/>
<dbReference type="Proteomes" id="UP000037696">
    <property type="component" value="Unassembled WGS sequence"/>
</dbReference>
<evidence type="ECO:0000313" key="3">
    <source>
        <dbReference type="Proteomes" id="UP000037696"/>
    </source>
</evidence>
<evidence type="ECO:0000256" key="1">
    <source>
        <dbReference type="SAM" id="MobiDB-lite"/>
    </source>
</evidence>
<gene>
    <name evidence="2" type="ORF">ACN38_g8889</name>
</gene>
<feature type="region of interest" description="Disordered" evidence="1">
    <location>
        <begin position="116"/>
        <end position="138"/>
    </location>
</feature>
<protein>
    <submittedName>
        <fullName evidence="2">Uncharacterized protein</fullName>
    </submittedName>
</protein>
<reference evidence="2 3" key="1">
    <citation type="submission" date="2015-08" db="EMBL/GenBank/DDBJ databases">
        <title>Genome sequencing of Penicillium nordicum.</title>
        <authorList>
            <person name="Nguyen H.D."/>
            <person name="Seifert K.A."/>
        </authorList>
    </citation>
    <scope>NUCLEOTIDE SEQUENCE [LARGE SCALE GENOMIC DNA]</scope>
    <source>
        <strain evidence="2 3">DAOMC 185683</strain>
    </source>
</reference>
<dbReference type="AlphaFoldDB" id="A0A0M8P4I2"/>
<evidence type="ECO:0000313" key="2">
    <source>
        <dbReference type="EMBL" id="KOS40240.1"/>
    </source>
</evidence>
<organism evidence="2 3">
    <name type="scientific">Penicillium nordicum</name>
    <dbReference type="NCBI Taxonomy" id="229535"/>
    <lineage>
        <taxon>Eukaryota</taxon>
        <taxon>Fungi</taxon>
        <taxon>Dikarya</taxon>
        <taxon>Ascomycota</taxon>
        <taxon>Pezizomycotina</taxon>
        <taxon>Eurotiomycetes</taxon>
        <taxon>Eurotiomycetidae</taxon>
        <taxon>Eurotiales</taxon>
        <taxon>Aspergillaceae</taxon>
        <taxon>Penicillium</taxon>
    </lineage>
</organism>
<sequence length="242" mass="26434">MRHHYFEFIYKTECFVSFEALYVFVLNNKELESVDYVFVLLSVATFPYSRILSIADMDNVANTTTDAASDLNPNGFITNRELGGERRSIRHYNDGRVSGRGRSVEGSLRTRMQKKYIGAGGRGRPPTSHPCGLSGGSTPTVASGLSDIADITAAMAKLNVDHPTSLKVKKLGKKLKLDADSGIETVALRKVAFSSTASVASSTGSTGSRSSVNARIAEIESRVRKHIKTQLHSITEEEEEEE</sequence>
<name>A0A0M8P4I2_9EURO</name>
<dbReference type="EMBL" id="LHQQ01000170">
    <property type="protein sequence ID" value="KOS40240.1"/>
    <property type="molecule type" value="Genomic_DNA"/>
</dbReference>
<keyword evidence="3" id="KW-1185">Reference proteome</keyword>
<accession>A0A0M8P4I2</accession>